<protein>
    <recommendedName>
        <fullName evidence="3">YbjN domain-containing protein</fullName>
    </recommendedName>
</protein>
<evidence type="ECO:0000313" key="1">
    <source>
        <dbReference type="EMBL" id="NER14902.1"/>
    </source>
</evidence>
<dbReference type="EMBL" id="JAABOO010000003">
    <property type="protein sequence ID" value="NER14902.1"/>
    <property type="molecule type" value="Genomic_DNA"/>
</dbReference>
<keyword evidence="2" id="KW-1185">Reference proteome</keyword>
<comment type="caution">
    <text evidence="1">The sequence shown here is derived from an EMBL/GenBank/DDBJ whole genome shotgun (WGS) entry which is preliminary data.</text>
</comment>
<dbReference type="SUPFAM" id="SSF69635">
    <property type="entry name" value="Type III secretory system chaperone-like"/>
    <property type="match status" value="1"/>
</dbReference>
<proteinExistence type="predicted"/>
<dbReference type="Gene3D" id="3.30.1460.10">
    <property type="match status" value="1"/>
</dbReference>
<dbReference type="CDD" id="cd16364">
    <property type="entry name" value="T3SC_I-like"/>
    <property type="match status" value="1"/>
</dbReference>
<accession>A0A6P0UQU5</accession>
<dbReference type="Proteomes" id="UP000468581">
    <property type="component" value="Unassembled WGS sequence"/>
</dbReference>
<reference evidence="1 2" key="1">
    <citation type="submission" date="2020-01" db="EMBL/GenBank/DDBJ databases">
        <title>Leptobacterium flavescens.</title>
        <authorList>
            <person name="Wang G."/>
        </authorList>
    </citation>
    <scope>NUCLEOTIDE SEQUENCE [LARGE SCALE GENOMIC DNA]</scope>
    <source>
        <strain evidence="1 2">KCTC 22160</strain>
    </source>
</reference>
<sequence>MNNKEIAAELSKLNNIRIVDDNPGYWVILLENFQLHIITDEKANRMRIICPIKDTSDLKKNQLKEAMQAHFHKALDTKYAIYDERIWSVYTHYLKELTAEMFLDAISQVFHGANNFGDSYSSSNLFFSAGDT</sequence>
<evidence type="ECO:0008006" key="3">
    <source>
        <dbReference type="Google" id="ProtNLM"/>
    </source>
</evidence>
<name>A0A6P0UQU5_9FLAO</name>
<dbReference type="AlphaFoldDB" id="A0A6P0UQU5"/>
<evidence type="ECO:0000313" key="2">
    <source>
        <dbReference type="Proteomes" id="UP000468581"/>
    </source>
</evidence>
<organism evidence="1 2">
    <name type="scientific">Leptobacterium flavescens</name>
    <dbReference type="NCBI Taxonomy" id="472055"/>
    <lineage>
        <taxon>Bacteria</taxon>
        <taxon>Pseudomonadati</taxon>
        <taxon>Bacteroidota</taxon>
        <taxon>Flavobacteriia</taxon>
        <taxon>Flavobacteriales</taxon>
        <taxon>Flavobacteriaceae</taxon>
        <taxon>Leptobacterium</taxon>
    </lineage>
</organism>
<dbReference type="RefSeq" id="WP_163608179.1">
    <property type="nucleotide sequence ID" value="NZ_JAABOO010000003.1"/>
</dbReference>
<gene>
    <name evidence="1" type="ORF">GWK08_15710</name>
</gene>